<feature type="compositionally biased region" description="Basic and acidic residues" evidence="3">
    <location>
        <begin position="1"/>
        <end position="22"/>
    </location>
</feature>
<evidence type="ECO:0000256" key="2">
    <source>
        <dbReference type="ARBA" id="ARBA00022553"/>
    </source>
</evidence>
<dbReference type="SUPFAM" id="SSF55048">
    <property type="entry name" value="Probable ACP-binding domain of malonyl-CoA ACP transacylase"/>
    <property type="match status" value="1"/>
</dbReference>
<dbReference type="EC" id="2.3.1.-" evidence="5"/>
<keyword evidence="5" id="KW-0808">Transferase</keyword>
<dbReference type="Proteomes" id="UP001592528">
    <property type="component" value="Unassembled WGS sequence"/>
</dbReference>
<keyword evidence="1" id="KW-0596">Phosphopantetheine</keyword>
<keyword evidence="5" id="KW-0012">Acyltransferase</keyword>
<reference evidence="5 6" key="1">
    <citation type="submission" date="2024-09" db="EMBL/GenBank/DDBJ databases">
        <authorList>
            <person name="Lee S.D."/>
        </authorList>
    </citation>
    <scope>NUCLEOTIDE SEQUENCE [LARGE SCALE GENOMIC DNA]</scope>
    <source>
        <strain evidence="5 6">N1-5</strain>
    </source>
</reference>
<feature type="region of interest" description="Disordered" evidence="3">
    <location>
        <begin position="1"/>
        <end position="26"/>
    </location>
</feature>
<name>A0ABV6UMM4_9ACTN</name>
<dbReference type="PANTHER" id="PTHR43775:SF37">
    <property type="entry name" value="SI:DKEY-61P9.11"/>
    <property type="match status" value="1"/>
</dbReference>
<evidence type="ECO:0000313" key="5">
    <source>
        <dbReference type="EMBL" id="MFC1402694.1"/>
    </source>
</evidence>
<dbReference type="InterPro" id="IPR050091">
    <property type="entry name" value="PKS_NRPS_Biosynth_Enz"/>
</dbReference>
<dbReference type="SMART" id="SM00827">
    <property type="entry name" value="PKS_AT"/>
    <property type="match status" value="1"/>
</dbReference>
<dbReference type="InterPro" id="IPR014043">
    <property type="entry name" value="Acyl_transferase_dom"/>
</dbReference>
<evidence type="ECO:0000259" key="4">
    <source>
        <dbReference type="SMART" id="SM00827"/>
    </source>
</evidence>
<dbReference type="GO" id="GO:0016746">
    <property type="term" value="F:acyltransferase activity"/>
    <property type="evidence" value="ECO:0007669"/>
    <property type="project" value="UniProtKB-KW"/>
</dbReference>
<comment type="caution">
    <text evidence="5">The sequence shown here is derived from an EMBL/GenBank/DDBJ whole genome shotgun (WGS) entry which is preliminary data.</text>
</comment>
<feature type="domain" description="Malonyl-CoA:ACP transacylase (MAT)" evidence="4">
    <location>
        <begin position="30"/>
        <end position="323"/>
    </location>
</feature>
<keyword evidence="6" id="KW-1185">Reference proteome</keyword>
<organism evidence="5 6">
    <name type="scientific">Streptacidiphilus cavernicola</name>
    <dbReference type="NCBI Taxonomy" id="3342716"/>
    <lineage>
        <taxon>Bacteria</taxon>
        <taxon>Bacillati</taxon>
        <taxon>Actinomycetota</taxon>
        <taxon>Actinomycetes</taxon>
        <taxon>Kitasatosporales</taxon>
        <taxon>Streptomycetaceae</taxon>
        <taxon>Streptacidiphilus</taxon>
    </lineage>
</organism>
<dbReference type="Gene3D" id="3.30.70.3290">
    <property type="match status" value="1"/>
</dbReference>
<dbReference type="Gene3D" id="3.40.366.10">
    <property type="entry name" value="Malonyl-Coenzyme A Acyl Carrier Protein, domain 2"/>
    <property type="match status" value="1"/>
</dbReference>
<evidence type="ECO:0000313" key="6">
    <source>
        <dbReference type="Proteomes" id="UP001592528"/>
    </source>
</evidence>
<gene>
    <name evidence="5" type="ORF">ACEZDJ_15505</name>
</gene>
<dbReference type="Gene3D" id="3.30.70.250">
    <property type="entry name" value="Malonyl-CoA ACP transacylase, ACP-binding"/>
    <property type="match status" value="1"/>
</dbReference>
<dbReference type="SUPFAM" id="SSF52151">
    <property type="entry name" value="FabD/lysophospholipase-like"/>
    <property type="match status" value="1"/>
</dbReference>
<dbReference type="InterPro" id="IPR016035">
    <property type="entry name" value="Acyl_Trfase/lysoPLipase"/>
</dbReference>
<proteinExistence type="predicted"/>
<dbReference type="InterPro" id="IPR016036">
    <property type="entry name" value="Malonyl_transacylase_ACP-bd"/>
</dbReference>
<sequence>MSTRQDQHTERPERPEDTERPGRPRGVALLFPGQGAQQPRMAVGLYRADPSFAARVDRVLALWGAEGRAIRRDWLSDAPRIPLDDLRRAQPLLFAVDWALGRTVLDWGVRPDALLGHSVGEVAAAVLAGVLTLEDAAALMADRVRHLAAAPPGGMLAVAAPVAELEPLLGPDVVVGAVNGPRQVVLAGAEAPLAATEAELRRRGLSCRRARTVSAFHSPVVARAAALSLSALQTTLLRPPHLPLHSGYTAGLLTDDQAVDPTFWAGQPAAPVLFGPALDRLLTAGPLLLVEAGPAQGLTMLAKRHPAVASGRSAAVAMLPARPADGDAEPDAVRAVWRALAEQGRLQGLSSTIPAAAASVGGSTGTRGAP</sequence>
<dbReference type="Pfam" id="PF00698">
    <property type="entry name" value="Acyl_transf_1"/>
    <property type="match status" value="1"/>
</dbReference>
<dbReference type="PANTHER" id="PTHR43775">
    <property type="entry name" value="FATTY ACID SYNTHASE"/>
    <property type="match status" value="1"/>
</dbReference>
<accession>A0ABV6UMM4</accession>
<evidence type="ECO:0000256" key="3">
    <source>
        <dbReference type="SAM" id="MobiDB-lite"/>
    </source>
</evidence>
<keyword evidence="2" id="KW-0597">Phosphoprotein</keyword>
<dbReference type="EMBL" id="JBHEZZ010000007">
    <property type="protein sequence ID" value="MFC1402694.1"/>
    <property type="molecule type" value="Genomic_DNA"/>
</dbReference>
<evidence type="ECO:0000256" key="1">
    <source>
        <dbReference type="ARBA" id="ARBA00022450"/>
    </source>
</evidence>
<protein>
    <submittedName>
        <fullName evidence="5">Acyltransferase domain-containing protein</fullName>
        <ecNumber evidence="5">2.3.1.-</ecNumber>
    </submittedName>
</protein>
<dbReference type="RefSeq" id="WP_084713964.1">
    <property type="nucleotide sequence ID" value="NZ_JBHEZZ010000007.1"/>
</dbReference>
<dbReference type="InterPro" id="IPR001227">
    <property type="entry name" value="Ac_transferase_dom_sf"/>
</dbReference>